<comment type="caution">
    <text evidence="3">The sequence shown here is derived from an EMBL/GenBank/DDBJ whole genome shotgun (WGS) entry which is preliminary data.</text>
</comment>
<evidence type="ECO:0000256" key="2">
    <source>
        <dbReference type="SAM" id="SignalP"/>
    </source>
</evidence>
<feature type="region of interest" description="Disordered" evidence="1">
    <location>
        <begin position="200"/>
        <end position="235"/>
    </location>
</feature>
<accession>A0AAV1JAB0</accession>
<name>A0AAV1JAB0_9NEOP</name>
<gene>
    <name evidence="3" type="ORF">LNINA_LOCUS5094</name>
</gene>
<keyword evidence="2" id="KW-0732">Signal</keyword>
<sequence>MKLFCLLIVLSLTVCNAKLLSKTTENIEILKGANLQSSLSERSQNENYINYRRTVRAVDAKTIEKNVTITNVKVMKDKVLVKKPIPKYHEVNSDEDYQAKYKWFQNQDSAEHEDEDFNINDYDFDVNHDEFASGRKPLEPRTKLAVNRPRAYKVRANIKVDKTKVSKPKLPRSLLQRKVVFPKITVPAKAPRNAVDKMREEDYDQEFSTTTRSVEETTHERDDEGSDEFEDSKEFVGTSSVRTVRSPWDMGIGHYVEKLGQRTVNMMSKILSHLPIFPQVPYEKKDDILSLDKPVKNPLRG</sequence>
<evidence type="ECO:0000256" key="1">
    <source>
        <dbReference type="SAM" id="MobiDB-lite"/>
    </source>
</evidence>
<feature type="chain" id="PRO_5043673555" evidence="2">
    <location>
        <begin position="18"/>
        <end position="301"/>
    </location>
</feature>
<dbReference type="AlphaFoldDB" id="A0AAV1JAB0"/>
<feature type="signal peptide" evidence="2">
    <location>
        <begin position="1"/>
        <end position="17"/>
    </location>
</feature>
<feature type="compositionally biased region" description="Basic and acidic residues" evidence="1">
    <location>
        <begin position="213"/>
        <end position="222"/>
    </location>
</feature>
<keyword evidence="4" id="KW-1185">Reference proteome</keyword>
<evidence type="ECO:0000313" key="3">
    <source>
        <dbReference type="EMBL" id="CAK1545440.1"/>
    </source>
</evidence>
<dbReference type="EMBL" id="CAVLEF010000007">
    <property type="protein sequence ID" value="CAK1545440.1"/>
    <property type="molecule type" value="Genomic_DNA"/>
</dbReference>
<reference evidence="3 4" key="1">
    <citation type="submission" date="2023-11" db="EMBL/GenBank/DDBJ databases">
        <authorList>
            <person name="Okamura Y."/>
        </authorList>
    </citation>
    <scope>NUCLEOTIDE SEQUENCE [LARGE SCALE GENOMIC DNA]</scope>
</reference>
<organism evidence="3 4">
    <name type="scientific">Leptosia nina</name>
    <dbReference type="NCBI Taxonomy" id="320188"/>
    <lineage>
        <taxon>Eukaryota</taxon>
        <taxon>Metazoa</taxon>
        <taxon>Ecdysozoa</taxon>
        <taxon>Arthropoda</taxon>
        <taxon>Hexapoda</taxon>
        <taxon>Insecta</taxon>
        <taxon>Pterygota</taxon>
        <taxon>Neoptera</taxon>
        <taxon>Endopterygota</taxon>
        <taxon>Lepidoptera</taxon>
        <taxon>Glossata</taxon>
        <taxon>Ditrysia</taxon>
        <taxon>Papilionoidea</taxon>
        <taxon>Pieridae</taxon>
        <taxon>Pierinae</taxon>
        <taxon>Leptosia</taxon>
    </lineage>
</organism>
<evidence type="ECO:0000313" key="4">
    <source>
        <dbReference type="Proteomes" id="UP001497472"/>
    </source>
</evidence>
<proteinExistence type="predicted"/>
<protein>
    <submittedName>
        <fullName evidence="3">Uncharacterized protein</fullName>
    </submittedName>
</protein>
<dbReference type="Proteomes" id="UP001497472">
    <property type="component" value="Unassembled WGS sequence"/>
</dbReference>